<dbReference type="InterPro" id="IPR052342">
    <property type="entry name" value="MCH/BMMD"/>
</dbReference>
<dbReference type="Proteomes" id="UP001595528">
    <property type="component" value="Unassembled WGS sequence"/>
</dbReference>
<proteinExistence type="predicted"/>
<dbReference type="EMBL" id="JBHRTR010000029">
    <property type="protein sequence ID" value="MFC3228936.1"/>
    <property type="molecule type" value="Genomic_DNA"/>
</dbReference>
<dbReference type="Gene3D" id="3.10.129.10">
    <property type="entry name" value="Hotdog Thioesterase"/>
    <property type="match status" value="2"/>
</dbReference>
<dbReference type="PANTHER" id="PTHR43664:SF1">
    <property type="entry name" value="BETA-METHYLMALYL-COA DEHYDRATASE"/>
    <property type="match status" value="1"/>
</dbReference>
<dbReference type="Pfam" id="PF19315">
    <property type="entry name" value="MC_hydratase"/>
    <property type="match status" value="1"/>
</dbReference>
<sequence>MTYGYLRLGEGHYRERFGLAFEDFRAGQVFHHRPGVTFTQQDNKDEALDSLNNAHLHYDEGYAAATEWKLPLGVSTLTLQLVIGMTSRTFYRRRSLTGFDEIAMTRPVVGGDTLYARTEVLEVADGGDPDWGLLKLRTEAVNQHGEVAARITWPAEIWRAGRHPEEILPGAATEIAAENRFAAHHPGPDGALVEQTGLHFEDFRPGETFEHWPPRVMAAEESRRHALRALEINPRYSDPAFAQAVTGAEPPLFEPLVVGAVTALTTRTFGRVVANLGWTEIRLPRPVRPGEQIRAMSTVQGARESAKRPAQGILQVDTEALGEDGTTVCAFKRVLLVYKRGQGPYEAAGY</sequence>
<protein>
    <submittedName>
        <fullName evidence="1">MaoC/PaaZ C-terminal domain-containing protein</fullName>
    </submittedName>
</protein>
<dbReference type="CDD" id="cd03451">
    <property type="entry name" value="FkbR2"/>
    <property type="match status" value="2"/>
</dbReference>
<evidence type="ECO:0000313" key="1">
    <source>
        <dbReference type="EMBL" id="MFC3228936.1"/>
    </source>
</evidence>
<evidence type="ECO:0000313" key="2">
    <source>
        <dbReference type="Proteomes" id="UP001595528"/>
    </source>
</evidence>
<dbReference type="InterPro" id="IPR048274">
    <property type="entry name" value="MC_hydratase"/>
</dbReference>
<gene>
    <name evidence="1" type="ORF">ACFOGJ_16955</name>
</gene>
<comment type="caution">
    <text evidence="1">The sequence shown here is derived from an EMBL/GenBank/DDBJ whole genome shotgun (WGS) entry which is preliminary data.</text>
</comment>
<keyword evidence="2" id="KW-1185">Reference proteome</keyword>
<accession>A0ABV7L3K9</accession>
<dbReference type="PANTHER" id="PTHR43664">
    <property type="entry name" value="MONOAMINE OXIDASE-RELATED"/>
    <property type="match status" value="1"/>
</dbReference>
<dbReference type="RefSeq" id="WP_379902581.1">
    <property type="nucleotide sequence ID" value="NZ_JBHRTR010000029.1"/>
</dbReference>
<reference evidence="2" key="1">
    <citation type="journal article" date="2019" name="Int. J. Syst. Evol. Microbiol.">
        <title>The Global Catalogue of Microorganisms (GCM) 10K type strain sequencing project: providing services to taxonomists for standard genome sequencing and annotation.</title>
        <authorList>
            <consortium name="The Broad Institute Genomics Platform"/>
            <consortium name="The Broad Institute Genome Sequencing Center for Infectious Disease"/>
            <person name="Wu L."/>
            <person name="Ma J."/>
        </authorList>
    </citation>
    <scope>NUCLEOTIDE SEQUENCE [LARGE SCALE GENOMIC DNA]</scope>
    <source>
        <strain evidence="2">KCTC 42964</strain>
    </source>
</reference>
<name>A0ABV7L3K9_9PROT</name>
<dbReference type="InterPro" id="IPR029069">
    <property type="entry name" value="HotDog_dom_sf"/>
</dbReference>
<organism evidence="1 2">
    <name type="scientific">Marinibaculum pumilum</name>
    <dbReference type="NCBI Taxonomy" id="1766165"/>
    <lineage>
        <taxon>Bacteria</taxon>
        <taxon>Pseudomonadati</taxon>
        <taxon>Pseudomonadota</taxon>
        <taxon>Alphaproteobacteria</taxon>
        <taxon>Rhodospirillales</taxon>
        <taxon>Rhodospirillaceae</taxon>
        <taxon>Marinibaculum</taxon>
    </lineage>
</organism>
<dbReference type="SUPFAM" id="SSF54637">
    <property type="entry name" value="Thioesterase/thiol ester dehydrase-isomerase"/>
    <property type="match status" value="2"/>
</dbReference>